<accession>A0ABD3S2R3</accession>
<name>A0ABD3S2R3_9LAMI</name>
<comment type="caution">
    <text evidence="1">The sequence shown here is derived from an EMBL/GenBank/DDBJ whole genome shotgun (WGS) entry which is preliminary data.</text>
</comment>
<gene>
    <name evidence="1" type="ORF">ACJIZ3_004681</name>
</gene>
<reference evidence="1 2" key="1">
    <citation type="submission" date="2024-12" db="EMBL/GenBank/DDBJ databases">
        <title>The unique morphological basis and parallel evolutionary history of personate flowers in Penstemon.</title>
        <authorList>
            <person name="Depatie T.H."/>
            <person name="Wessinger C.A."/>
        </authorList>
    </citation>
    <scope>NUCLEOTIDE SEQUENCE [LARGE SCALE GENOMIC DNA]</scope>
    <source>
        <strain evidence="1">WTNN_2</strain>
        <tissue evidence="1">Leaf</tissue>
    </source>
</reference>
<dbReference type="EMBL" id="JBJXBP010000007">
    <property type="protein sequence ID" value="KAL3818776.1"/>
    <property type="molecule type" value="Genomic_DNA"/>
</dbReference>
<sequence>MASLNMSSKVYLNLKPISINFLEENLTTEGLLGRDIIFGPFFFNQFCNIIDGCIMRRANVSSSFCLWILKQEYMSLRYII</sequence>
<keyword evidence="2" id="KW-1185">Reference proteome</keyword>
<evidence type="ECO:0000313" key="1">
    <source>
        <dbReference type="EMBL" id="KAL3818776.1"/>
    </source>
</evidence>
<dbReference type="Proteomes" id="UP001634393">
    <property type="component" value="Unassembled WGS sequence"/>
</dbReference>
<evidence type="ECO:0000313" key="2">
    <source>
        <dbReference type="Proteomes" id="UP001634393"/>
    </source>
</evidence>
<protein>
    <submittedName>
        <fullName evidence="1">Uncharacterized protein</fullName>
    </submittedName>
</protein>
<organism evidence="1 2">
    <name type="scientific">Penstemon smallii</name>
    <dbReference type="NCBI Taxonomy" id="265156"/>
    <lineage>
        <taxon>Eukaryota</taxon>
        <taxon>Viridiplantae</taxon>
        <taxon>Streptophyta</taxon>
        <taxon>Embryophyta</taxon>
        <taxon>Tracheophyta</taxon>
        <taxon>Spermatophyta</taxon>
        <taxon>Magnoliopsida</taxon>
        <taxon>eudicotyledons</taxon>
        <taxon>Gunneridae</taxon>
        <taxon>Pentapetalae</taxon>
        <taxon>asterids</taxon>
        <taxon>lamiids</taxon>
        <taxon>Lamiales</taxon>
        <taxon>Plantaginaceae</taxon>
        <taxon>Cheloneae</taxon>
        <taxon>Penstemon</taxon>
    </lineage>
</organism>
<dbReference type="AlphaFoldDB" id="A0ABD3S2R3"/>
<proteinExistence type="predicted"/>